<feature type="chain" id="PRO_5047466666" evidence="2">
    <location>
        <begin position="21"/>
        <end position="92"/>
    </location>
</feature>
<keyword evidence="2" id="KW-0732">Signal</keyword>
<keyword evidence="1" id="KW-1133">Transmembrane helix</keyword>
<keyword evidence="4" id="KW-1185">Reference proteome</keyword>
<evidence type="ECO:0000313" key="3">
    <source>
        <dbReference type="EMBL" id="QHF14655.1"/>
    </source>
</evidence>
<accession>A0ABX6HWJ4</accession>
<reference evidence="3 4" key="1">
    <citation type="journal article" date="2015" name="Genome Announc.">
        <title>Genome Sequences of Two Pandoraea pnomenusa Isolates Recovered 11 Months Apart from a Cystic Fibrosis Patient.</title>
        <authorList>
            <person name="Ee R."/>
            <person name="Ambrose M."/>
            <person name="Lazenby J."/>
            <person name="Williams P."/>
            <person name="Chan K.G."/>
            <person name="Roddam L."/>
        </authorList>
    </citation>
    <scope>NUCLEOTIDE SEQUENCE [LARGE SCALE GENOMIC DNA]</scope>
    <source>
        <strain evidence="3 4">6399</strain>
    </source>
</reference>
<evidence type="ECO:0000256" key="1">
    <source>
        <dbReference type="SAM" id="Phobius"/>
    </source>
</evidence>
<organism evidence="3 4">
    <name type="scientific">Pandoraea fibrosis</name>
    <dbReference type="NCBI Taxonomy" id="1891094"/>
    <lineage>
        <taxon>Bacteria</taxon>
        <taxon>Pseudomonadati</taxon>
        <taxon>Pseudomonadota</taxon>
        <taxon>Betaproteobacteria</taxon>
        <taxon>Burkholderiales</taxon>
        <taxon>Burkholderiaceae</taxon>
        <taxon>Pandoraea</taxon>
    </lineage>
</organism>
<name>A0ABX6HWJ4_9BURK</name>
<keyword evidence="1" id="KW-0812">Transmembrane</keyword>
<proteinExistence type="predicted"/>
<keyword evidence="1" id="KW-0472">Membrane</keyword>
<sequence>MMPLYTFAICLVGFAALALATERQQTTLFGSVSHVRTRYGRRVGWTALTVALGVSVADQGWGFGLVTYSGQTSMAAGLVYLALIGVARRRSR</sequence>
<protein>
    <submittedName>
        <fullName evidence="3">DUF3325 family protein</fullName>
    </submittedName>
</protein>
<dbReference type="Pfam" id="PF11804">
    <property type="entry name" value="DUF3325"/>
    <property type="match status" value="1"/>
</dbReference>
<dbReference type="InterPro" id="IPR021762">
    <property type="entry name" value="DUF3325"/>
</dbReference>
<gene>
    <name evidence="3" type="ORF">PI93_019815</name>
</gene>
<feature type="signal peptide" evidence="2">
    <location>
        <begin position="1"/>
        <end position="20"/>
    </location>
</feature>
<dbReference type="Proteomes" id="UP000035080">
    <property type="component" value="Chromosome"/>
</dbReference>
<evidence type="ECO:0000256" key="2">
    <source>
        <dbReference type="SAM" id="SignalP"/>
    </source>
</evidence>
<evidence type="ECO:0000313" key="4">
    <source>
        <dbReference type="Proteomes" id="UP000035080"/>
    </source>
</evidence>
<dbReference type="RefSeq" id="WP_039369564.1">
    <property type="nucleotide sequence ID" value="NZ_CP047385.1"/>
</dbReference>
<dbReference type="EMBL" id="CP047385">
    <property type="protein sequence ID" value="QHF14655.1"/>
    <property type="molecule type" value="Genomic_DNA"/>
</dbReference>
<feature type="transmembrane region" description="Helical" evidence="1">
    <location>
        <begin position="68"/>
        <end position="87"/>
    </location>
</feature>